<dbReference type="PANTHER" id="PTHR36934:SF1">
    <property type="entry name" value="THIOESTERASE DOMAIN-CONTAINING PROTEIN"/>
    <property type="match status" value="1"/>
</dbReference>
<dbReference type="CDD" id="cd03440">
    <property type="entry name" value="hot_dog"/>
    <property type="match status" value="1"/>
</dbReference>
<proteinExistence type="predicted"/>
<dbReference type="AlphaFoldDB" id="A0A1J4JUW9"/>
<reference evidence="2" key="1">
    <citation type="submission" date="2016-10" db="EMBL/GenBank/DDBJ databases">
        <authorList>
            <person name="Benchimol M."/>
            <person name="Almeida L.G."/>
            <person name="Vasconcelos A.T."/>
            <person name="Perreira-Neves A."/>
            <person name="Rosa I.A."/>
            <person name="Tasca T."/>
            <person name="Bogo M.R."/>
            <person name="de Souza W."/>
        </authorList>
    </citation>
    <scope>NUCLEOTIDE SEQUENCE [LARGE SCALE GENOMIC DNA]</scope>
    <source>
        <strain evidence="2">K</strain>
    </source>
</reference>
<dbReference type="Proteomes" id="UP000179807">
    <property type="component" value="Unassembled WGS sequence"/>
</dbReference>
<dbReference type="VEuPathDB" id="TrichDB:TRFO_29931"/>
<dbReference type="InterPro" id="IPR025540">
    <property type="entry name" value="FlK"/>
</dbReference>
<accession>A0A1J4JUW9</accession>
<name>A0A1J4JUW9_9EUKA</name>
<evidence type="ECO:0000313" key="3">
    <source>
        <dbReference type="Proteomes" id="UP000179807"/>
    </source>
</evidence>
<dbReference type="Pfam" id="PF22636">
    <property type="entry name" value="FlK"/>
    <property type="match status" value="1"/>
</dbReference>
<comment type="caution">
    <text evidence="2">The sequence shown here is derived from an EMBL/GenBank/DDBJ whole genome shotgun (WGS) entry which is preliminary data.</text>
</comment>
<dbReference type="GeneID" id="94841763"/>
<keyword evidence="3" id="KW-1185">Reference proteome</keyword>
<dbReference type="Gene3D" id="3.10.129.10">
    <property type="entry name" value="Hotdog Thioesterase"/>
    <property type="match status" value="1"/>
</dbReference>
<gene>
    <name evidence="2" type="ORF">TRFO_29931</name>
</gene>
<dbReference type="EMBL" id="MLAK01000851">
    <property type="protein sequence ID" value="OHT02803.1"/>
    <property type="molecule type" value="Genomic_DNA"/>
</dbReference>
<dbReference type="RefSeq" id="XP_068355939.1">
    <property type="nucleotide sequence ID" value="XM_068507059.1"/>
</dbReference>
<evidence type="ECO:0000313" key="2">
    <source>
        <dbReference type="EMBL" id="OHT02803.1"/>
    </source>
</evidence>
<sequence>MLTGLISSSFKRYFARPTFDLRTSLHVGDKFVIHHVMDKLNTFNPTNNEGDDVYATSRLVDQVEHVCSVNLEKNIDKNHASVGFFIEVDHRKPVHLGEKIKIEAEVTEVESRKATFKTIVFNESDEIISSGIHKRALIKSD</sequence>
<feature type="domain" description="Fluoroacetyl-CoA-specific thioesterase-like" evidence="1">
    <location>
        <begin position="42"/>
        <end position="140"/>
    </location>
</feature>
<dbReference type="InterPro" id="IPR054485">
    <property type="entry name" value="FlK-like_dom"/>
</dbReference>
<dbReference type="OrthoDB" id="10535849at2759"/>
<dbReference type="PANTHER" id="PTHR36934">
    <property type="entry name" value="BLR0278 PROTEIN"/>
    <property type="match status" value="1"/>
</dbReference>
<dbReference type="SUPFAM" id="SSF54637">
    <property type="entry name" value="Thioesterase/thiol ester dehydrase-isomerase"/>
    <property type="match status" value="1"/>
</dbReference>
<protein>
    <submittedName>
        <fullName evidence="2">Thioesterase</fullName>
    </submittedName>
</protein>
<dbReference type="InterPro" id="IPR029069">
    <property type="entry name" value="HotDog_dom_sf"/>
</dbReference>
<organism evidence="2 3">
    <name type="scientific">Tritrichomonas foetus</name>
    <dbReference type="NCBI Taxonomy" id="1144522"/>
    <lineage>
        <taxon>Eukaryota</taxon>
        <taxon>Metamonada</taxon>
        <taxon>Parabasalia</taxon>
        <taxon>Tritrichomonadida</taxon>
        <taxon>Tritrichomonadidae</taxon>
        <taxon>Tritrichomonas</taxon>
    </lineage>
</organism>
<evidence type="ECO:0000259" key="1">
    <source>
        <dbReference type="Pfam" id="PF22636"/>
    </source>
</evidence>